<dbReference type="PROSITE" id="PS00595">
    <property type="entry name" value="AA_TRANSFER_CLASS_5"/>
    <property type="match status" value="1"/>
</dbReference>
<dbReference type="InterPro" id="IPR015424">
    <property type="entry name" value="PyrdxlP-dep_Trfase"/>
</dbReference>
<dbReference type="InterPro" id="IPR015422">
    <property type="entry name" value="PyrdxlP-dep_Trfase_small"/>
</dbReference>
<dbReference type="Gene3D" id="3.40.640.10">
    <property type="entry name" value="Type I PLP-dependent aspartate aminotransferase-like (Major domain)"/>
    <property type="match status" value="1"/>
</dbReference>
<dbReference type="InterPro" id="IPR020578">
    <property type="entry name" value="Aminotrans_V_PyrdxlP_BS"/>
</dbReference>
<dbReference type="PANTHER" id="PTHR43586">
    <property type="entry name" value="CYSTEINE DESULFURASE"/>
    <property type="match status" value="1"/>
</dbReference>
<evidence type="ECO:0000256" key="2">
    <source>
        <dbReference type="ARBA" id="ARBA00022898"/>
    </source>
</evidence>
<comment type="similarity">
    <text evidence="3">Belongs to the class-V pyridoxal-phosphate-dependent aminotransferase family.</text>
</comment>
<dbReference type="SUPFAM" id="SSF53383">
    <property type="entry name" value="PLP-dependent transferases"/>
    <property type="match status" value="1"/>
</dbReference>
<feature type="signal peptide" evidence="5">
    <location>
        <begin position="1"/>
        <end position="20"/>
    </location>
</feature>
<dbReference type="Proteomes" id="UP001165122">
    <property type="component" value="Unassembled WGS sequence"/>
</dbReference>
<evidence type="ECO:0000313" key="8">
    <source>
        <dbReference type="Proteomes" id="UP001165122"/>
    </source>
</evidence>
<dbReference type="Pfam" id="PF00266">
    <property type="entry name" value="Aminotran_5"/>
    <property type="match status" value="1"/>
</dbReference>
<organism evidence="7 8">
    <name type="scientific">Triparma laevis f. longispina</name>
    <dbReference type="NCBI Taxonomy" id="1714387"/>
    <lineage>
        <taxon>Eukaryota</taxon>
        <taxon>Sar</taxon>
        <taxon>Stramenopiles</taxon>
        <taxon>Ochrophyta</taxon>
        <taxon>Bolidophyceae</taxon>
        <taxon>Parmales</taxon>
        <taxon>Triparmaceae</taxon>
        <taxon>Triparma</taxon>
    </lineage>
</organism>
<feature type="domain" description="Aminotransferase class V" evidence="6">
    <location>
        <begin position="33"/>
        <end position="408"/>
    </location>
</feature>
<evidence type="ECO:0000256" key="5">
    <source>
        <dbReference type="SAM" id="SignalP"/>
    </source>
</evidence>
<dbReference type="AlphaFoldDB" id="A0A9W6ZX72"/>
<feature type="chain" id="PRO_5040728073" description="Aminotransferase class V domain-containing protein" evidence="5">
    <location>
        <begin position="21"/>
        <end position="420"/>
    </location>
</feature>
<comment type="cofactor">
    <cofactor evidence="1 4">
        <name>pyridoxal 5'-phosphate</name>
        <dbReference type="ChEBI" id="CHEBI:597326"/>
    </cofactor>
</comment>
<name>A0A9W6ZX72_9STRA</name>
<evidence type="ECO:0000256" key="1">
    <source>
        <dbReference type="ARBA" id="ARBA00001933"/>
    </source>
</evidence>
<evidence type="ECO:0000259" key="6">
    <source>
        <dbReference type="Pfam" id="PF00266"/>
    </source>
</evidence>
<sequence length="420" mass="45553">MMRTKPLALALSLFTPSKLSLLRSGLPPNHIHFNAAGASPMSQPVLNTLINHLNLEIQVGGYAAASEVASSTSKIYTSLSKLISCSSSELALHDSSTTSFTHAINSIPLTATSTILSCSSTEYASNAISLLKHCKSSGAIPPIFITNKDDGTLDLEKIKEMILDPKNNVSAVTLTHAPTNGGHVNNAQTLGSLLNSLPSSINKPLYLLDACQTIGQVDVNVEEIGCDFLAGTSRKWLRGPRGVGFLYVKSGLSIDEPAWLDLYGAKWISPQNYEVDSTAKRYEFWEGSVANKLAFGAAIDLVLDIGIDNIQSRIQYLSNLTRELITKEIGLINKDTQDGDMPLSGICSFEVSKIGSAPYVVEELKKRNISVSTSGRSSTLLDAEKRDLPEMMVRFSPHYFNTEEEVRKVVSALKDIKKES</sequence>
<dbReference type="InterPro" id="IPR015421">
    <property type="entry name" value="PyrdxlP-dep_Trfase_major"/>
</dbReference>
<dbReference type="Gene3D" id="3.90.1150.10">
    <property type="entry name" value="Aspartate Aminotransferase, domain 1"/>
    <property type="match status" value="1"/>
</dbReference>
<dbReference type="EMBL" id="BRXW01000490">
    <property type="protein sequence ID" value="GMH59621.1"/>
    <property type="molecule type" value="Genomic_DNA"/>
</dbReference>
<dbReference type="InterPro" id="IPR000192">
    <property type="entry name" value="Aminotrans_V_dom"/>
</dbReference>
<dbReference type="PANTHER" id="PTHR43586:SF24">
    <property type="entry name" value="BLR4730 PROTEIN"/>
    <property type="match status" value="1"/>
</dbReference>
<protein>
    <recommendedName>
        <fullName evidence="6">Aminotransferase class V domain-containing protein</fullName>
    </recommendedName>
</protein>
<gene>
    <name evidence="7" type="ORF">TrLO_g7127</name>
</gene>
<accession>A0A9W6ZX72</accession>
<evidence type="ECO:0000256" key="4">
    <source>
        <dbReference type="RuleBase" id="RU004504"/>
    </source>
</evidence>
<keyword evidence="2" id="KW-0663">Pyridoxal phosphate</keyword>
<keyword evidence="8" id="KW-1185">Reference proteome</keyword>
<proteinExistence type="inferred from homology"/>
<keyword evidence="5" id="KW-0732">Signal</keyword>
<reference evidence="8" key="1">
    <citation type="journal article" date="2023" name="Commun. Biol.">
        <title>Genome analysis of Parmales, the sister group of diatoms, reveals the evolutionary specialization of diatoms from phago-mixotrophs to photoautotrophs.</title>
        <authorList>
            <person name="Ban H."/>
            <person name="Sato S."/>
            <person name="Yoshikawa S."/>
            <person name="Yamada K."/>
            <person name="Nakamura Y."/>
            <person name="Ichinomiya M."/>
            <person name="Sato N."/>
            <person name="Blanc-Mathieu R."/>
            <person name="Endo H."/>
            <person name="Kuwata A."/>
            <person name="Ogata H."/>
        </authorList>
    </citation>
    <scope>NUCLEOTIDE SEQUENCE [LARGE SCALE GENOMIC DNA]</scope>
    <source>
        <strain evidence="8">NIES 3700</strain>
    </source>
</reference>
<comment type="caution">
    <text evidence="7">The sequence shown here is derived from an EMBL/GenBank/DDBJ whole genome shotgun (WGS) entry which is preliminary data.</text>
</comment>
<evidence type="ECO:0000256" key="3">
    <source>
        <dbReference type="RuleBase" id="RU004075"/>
    </source>
</evidence>
<evidence type="ECO:0000313" key="7">
    <source>
        <dbReference type="EMBL" id="GMH59621.1"/>
    </source>
</evidence>
<dbReference type="OrthoDB" id="7403325at2759"/>